<protein>
    <submittedName>
        <fullName evidence="1">Uncharacterized protein</fullName>
    </submittedName>
</protein>
<evidence type="ECO:0000313" key="1">
    <source>
        <dbReference type="EMBL" id="CAK9041183.1"/>
    </source>
</evidence>
<gene>
    <name evidence="1" type="ORF">CCMP2556_LOCUS22101</name>
</gene>
<proteinExistence type="predicted"/>
<accession>A0ABP0LQC4</accession>
<name>A0ABP0LQC4_9DINO</name>
<dbReference type="SMART" id="SM00515">
    <property type="entry name" value="eIF5C"/>
    <property type="match status" value="1"/>
</dbReference>
<dbReference type="GO" id="GO:0003743">
    <property type="term" value="F:translation initiation factor activity"/>
    <property type="evidence" value="ECO:0007669"/>
    <property type="project" value="UniProtKB-KW"/>
</dbReference>
<dbReference type="Gene3D" id="1.25.40.180">
    <property type="match status" value="1"/>
</dbReference>
<dbReference type="EMBL" id="CAXAMN010013558">
    <property type="protein sequence ID" value="CAK9041183.1"/>
    <property type="molecule type" value="Genomic_DNA"/>
</dbReference>
<dbReference type="Pfam" id="PF02020">
    <property type="entry name" value="W2"/>
    <property type="match status" value="1"/>
</dbReference>
<dbReference type="SUPFAM" id="SSF48371">
    <property type="entry name" value="ARM repeat"/>
    <property type="match status" value="1"/>
</dbReference>
<comment type="caution">
    <text evidence="1">The sequence shown here is derived from an EMBL/GenBank/DDBJ whole genome shotgun (WGS) entry which is preliminary data.</text>
</comment>
<organism evidence="1 2">
    <name type="scientific">Durusdinium trenchii</name>
    <dbReference type="NCBI Taxonomy" id="1381693"/>
    <lineage>
        <taxon>Eukaryota</taxon>
        <taxon>Sar</taxon>
        <taxon>Alveolata</taxon>
        <taxon>Dinophyceae</taxon>
        <taxon>Suessiales</taxon>
        <taxon>Symbiodiniaceae</taxon>
        <taxon>Durusdinium</taxon>
    </lineage>
</organism>
<dbReference type="Proteomes" id="UP001642484">
    <property type="component" value="Unassembled WGS sequence"/>
</dbReference>
<dbReference type="InterPro" id="IPR003307">
    <property type="entry name" value="W2_domain"/>
</dbReference>
<dbReference type="InterPro" id="IPR016024">
    <property type="entry name" value="ARM-type_fold"/>
</dbReference>
<evidence type="ECO:0000313" key="2">
    <source>
        <dbReference type="Proteomes" id="UP001642484"/>
    </source>
</evidence>
<dbReference type="PROSITE" id="PS51363">
    <property type="entry name" value="W2"/>
    <property type="match status" value="1"/>
</dbReference>
<keyword evidence="2" id="KW-1185">Reference proteome</keyword>
<sequence length="132" mass="14987">MQQLSKVFDNKVRLFIAFEALCEEAMNSEFLSGQKKLVDKVISSSPKMCAAEVLWALDAYLDVHKGISKSFAMLLKVVYDEEWAEDKEILSYYNDDKGKGEPGFQEAKKLAAPFLKWLEESEDDDSDSDDSD</sequence>
<reference evidence="1 2" key="1">
    <citation type="submission" date="2024-02" db="EMBL/GenBank/DDBJ databases">
        <authorList>
            <person name="Chen Y."/>
            <person name="Shah S."/>
            <person name="Dougan E. K."/>
            <person name="Thang M."/>
            <person name="Chan C."/>
        </authorList>
    </citation>
    <scope>NUCLEOTIDE SEQUENCE [LARGE SCALE GENOMIC DNA]</scope>
</reference>